<dbReference type="STRING" id="1314785.A0A165FZT3"/>
<dbReference type="Proteomes" id="UP000076871">
    <property type="component" value="Unassembled WGS sequence"/>
</dbReference>
<name>A0A165FZT3_9APHY</name>
<dbReference type="Pfam" id="PF01467">
    <property type="entry name" value="CTP_transf_like"/>
    <property type="match status" value="1"/>
</dbReference>
<dbReference type="CDD" id="cd02164">
    <property type="entry name" value="PPAT_CoAS"/>
    <property type="match status" value="1"/>
</dbReference>
<dbReference type="GeneID" id="63827604"/>
<dbReference type="InterPro" id="IPR004821">
    <property type="entry name" value="Cyt_trans-like"/>
</dbReference>
<dbReference type="InParanoid" id="A0A165FZT3"/>
<evidence type="ECO:0000259" key="1">
    <source>
        <dbReference type="Pfam" id="PF01467"/>
    </source>
</evidence>
<dbReference type="RefSeq" id="XP_040767376.1">
    <property type="nucleotide sequence ID" value="XM_040910575.1"/>
</dbReference>
<dbReference type="OrthoDB" id="330671at2759"/>
<protein>
    <submittedName>
        <fullName evidence="2">Nucleotidylyl transferase</fullName>
    </submittedName>
</protein>
<evidence type="ECO:0000313" key="2">
    <source>
        <dbReference type="EMBL" id="KZT09636.1"/>
    </source>
</evidence>
<proteinExistence type="predicted"/>
<dbReference type="InterPro" id="IPR014729">
    <property type="entry name" value="Rossmann-like_a/b/a_fold"/>
</dbReference>
<dbReference type="Gene3D" id="3.40.50.620">
    <property type="entry name" value="HUPs"/>
    <property type="match status" value="1"/>
</dbReference>
<dbReference type="SUPFAM" id="SSF52374">
    <property type="entry name" value="Nucleotidylyl transferase"/>
    <property type="match status" value="1"/>
</dbReference>
<dbReference type="PANTHER" id="PTHR10695:SF46">
    <property type="entry name" value="BIFUNCTIONAL COENZYME A SYNTHASE-RELATED"/>
    <property type="match status" value="1"/>
</dbReference>
<feature type="domain" description="Cytidyltransferase-like" evidence="1">
    <location>
        <begin position="189"/>
        <end position="318"/>
    </location>
</feature>
<sequence length="347" mass="38375">MSDQPNLEPVRRAALLATLHDLSQPPAFLAGAISTAARQTTANLRIILFSPSFNEATPTSDAPRGGIDLRSDRNEYSHAGHWHEVQRLLTFVYVQATKVAQDMGKVLMDIDVLLRGTEEQFPEELIRDVERTYCVTPPHPRFPALPASVQERTDVVSLKHDASPHFPHHPHPPPPSDPNLPSLFPVVALGGTFDHLHAGHKILLSMAAWIASEKLIVGITDDVLLKNKVNKEVLEKLPVRTARTRAFLELFKAGLEYDIVPINDVYGPTAWDPNVQALVVSKETLPGAAAIHKLRAEKSLPSLETFVIDVISSTEASVDDEDAEVLKNTKLSSTFIRQWIVEHPDAR</sequence>
<dbReference type="EMBL" id="KV427611">
    <property type="protein sequence ID" value="KZT09636.1"/>
    <property type="molecule type" value="Genomic_DNA"/>
</dbReference>
<gene>
    <name evidence="2" type="ORF">LAESUDRAFT_735298</name>
</gene>
<reference evidence="2 3" key="1">
    <citation type="journal article" date="2016" name="Mol. Biol. Evol.">
        <title>Comparative Genomics of Early-Diverging Mushroom-Forming Fungi Provides Insights into the Origins of Lignocellulose Decay Capabilities.</title>
        <authorList>
            <person name="Nagy L.G."/>
            <person name="Riley R."/>
            <person name="Tritt A."/>
            <person name="Adam C."/>
            <person name="Daum C."/>
            <person name="Floudas D."/>
            <person name="Sun H."/>
            <person name="Yadav J.S."/>
            <person name="Pangilinan J."/>
            <person name="Larsson K.H."/>
            <person name="Matsuura K."/>
            <person name="Barry K."/>
            <person name="Labutti K."/>
            <person name="Kuo R."/>
            <person name="Ohm R.A."/>
            <person name="Bhattacharya S.S."/>
            <person name="Shirouzu T."/>
            <person name="Yoshinaga Y."/>
            <person name="Martin F.M."/>
            <person name="Grigoriev I.V."/>
            <person name="Hibbett D.S."/>
        </authorList>
    </citation>
    <scope>NUCLEOTIDE SEQUENCE [LARGE SCALE GENOMIC DNA]</scope>
    <source>
        <strain evidence="2 3">93-53</strain>
    </source>
</reference>
<evidence type="ECO:0000313" key="3">
    <source>
        <dbReference type="Proteomes" id="UP000076871"/>
    </source>
</evidence>
<organism evidence="2 3">
    <name type="scientific">Laetiporus sulphureus 93-53</name>
    <dbReference type="NCBI Taxonomy" id="1314785"/>
    <lineage>
        <taxon>Eukaryota</taxon>
        <taxon>Fungi</taxon>
        <taxon>Dikarya</taxon>
        <taxon>Basidiomycota</taxon>
        <taxon>Agaricomycotina</taxon>
        <taxon>Agaricomycetes</taxon>
        <taxon>Polyporales</taxon>
        <taxon>Laetiporus</taxon>
    </lineage>
</organism>
<dbReference type="PANTHER" id="PTHR10695">
    <property type="entry name" value="DEPHOSPHO-COA KINASE-RELATED"/>
    <property type="match status" value="1"/>
</dbReference>
<dbReference type="GO" id="GO:0004140">
    <property type="term" value="F:dephospho-CoA kinase activity"/>
    <property type="evidence" value="ECO:0007669"/>
    <property type="project" value="TreeGrafter"/>
</dbReference>
<dbReference type="GO" id="GO:0015937">
    <property type="term" value="P:coenzyme A biosynthetic process"/>
    <property type="evidence" value="ECO:0007669"/>
    <property type="project" value="TreeGrafter"/>
</dbReference>
<keyword evidence="3" id="KW-1185">Reference proteome</keyword>
<keyword evidence="2" id="KW-0808">Transferase</keyword>
<accession>A0A165FZT3</accession>
<dbReference type="AlphaFoldDB" id="A0A165FZT3"/>